<evidence type="ECO:0000256" key="3">
    <source>
        <dbReference type="ARBA" id="ARBA00022692"/>
    </source>
</evidence>
<gene>
    <name evidence="7" type="ORF">GA0070213_116120</name>
</gene>
<feature type="transmembrane region" description="Helical" evidence="6">
    <location>
        <begin position="302"/>
        <end position="320"/>
    </location>
</feature>
<dbReference type="PANTHER" id="PTHR23513:SF6">
    <property type="entry name" value="MAJOR FACILITATOR SUPERFAMILY ASSOCIATED DOMAIN-CONTAINING PROTEIN"/>
    <property type="match status" value="1"/>
</dbReference>
<evidence type="ECO:0000256" key="2">
    <source>
        <dbReference type="ARBA" id="ARBA00022475"/>
    </source>
</evidence>
<name>A0A1C5K109_9ACTN</name>
<evidence type="ECO:0000256" key="4">
    <source>
        <dbReference type="ARBA" id="ARBA00022989"/>
    </source>
</evidence>
<protein>
    <submittedName>
        <fullName evidence="7">Major Facilitator Superfamily protein</fullName>
    </submittedName>
</protein>
<feature type="transmembrane region" description="Helical" evidence="6">
    <location>
        <begin position="239"/>
        <end position="261"/>
    </location>
</feature>
<comment type="subcellular location">
    <subcellularLocation>
        <location evidence="1">Cell membrane</location>
        <topology evidence="1">Multi-pass membrane protein</topology>
    </subcellularLocation>
</comment>
<dbReference type="Proteomes" id="UP000199360">
    <property type="component" value="Unassembled WGS sequence"/>
</dbReference>
<feature type="transmembrane region" description="Helical" evidence="6">
    <location>
        <begin position="326"/>
        <end position="347"/>
    </location>
</feature>
<evidence type="ECO:0000256" key="6">
    <source>
        <dbReference type="SAM" id="Phobius"/>
    </source>
</evidence>
<dbReference type="STRING" id="745366.GA0070213_116120"/>
<dbReference type="Gene3D" id="1.20.1250.20">
    <property type="entry name" value="MFS general substrate transporter like domains"/>
    <property type="match status" value="1"/>
</dbReference>
<dbReference type="RefSeq" id="WP_091070351.1">
    <property type="nucleotide sequence ID" value="NZ_FMDM01000016.1"/>
</dbReference>
<feature type="transmembrane region" description="Helical" evidence="6">
    <location>
        <begin position="368"/>
        <end position="388"/>
    </location>
</feature>
<accession>A0A1C5K109</accession>
<dbReference type="InterPro" id="IPR036259">
    <property type="entry name" value="MFS_trans_sf"/>
</dbReference>
<dbReference type="CDD" id="cd06173">
    <property type="entry name" value="MFS_MefA_like"/>
    <property type="match status" value="1"/>
</dbReference>
<keyword evidence="8" id="KW-1185">Reference proteome</keyword>
<evidence type="ECO:0000256" key="5">
    <source>
        <dbReference type="ARBA" id="ARBA00023136"/>
    </source>
</evidence>
<reference evidence="8" key="1">
    <citation type="submission" date="2016-06" db="EMBL/GenBank/DDBJ databases">
        <authorList>
            <person name="Varghese N."/>
            <person name="Submissions Spin"/>
        </authorList>
    </citation>
    <scope>NUCLEOTIDE SEQUENCE [LARGE SCALE GENOMIC DNA]</scope>
    <source>
        <strain evidence="8">DSM 45647</strain>
    </source>
</reference>
<evidence type="ECO:0000313" key="8">
    <source>
        <dbReference type="Proteomes" id="UP000199360"/>
    </source>
</evidence>
<keyword evidence="2" id="KW-1003">Cell membrane</keyword>
<dbReference type="OrthoDB" id="9815525at2"/>
<feature type="transmembrane region" description="Helical" evidence="6">
    <location>
        <begin position="394"/>
        <end position="413"/>
    </location>
</feature>
<feature type="transmembrane region" description="Helical" evidence="6">
    <location>
        <begin position="63"/>
        <end position="81"/>
    </location>
</feature>
<dbReference type="SUPFAM" id="SSF103473">
    <property type="entry name" value="MFS general substrate transporter"/>
    <property type="match status" value="1"/>
</dbReference>
<keyword evidence="4 6" id="KW-1133">Transmembrane helix</keyword>
<dbReference type="PANTHER" id="PTHR23513">
    <property type="entry name" value="INTEGRAL MEMBRANE EFFLUX PROTEIN-RELATED"/>
    <property type="match status" value="1"/>
</dbReference>
<sequence length="432" mass="44016">MMTVSADRTTPPAWSNPNFRRLWRGSAASALGSEVAELALPLFALLTLSASAAQASTLRVVQFLPFLLATLPAGLLVDRLGPGRLRLMVGADLGRALLVLLIPVAAWTGTATMTGLYVVVFVVATLTVLFQVADFAVLPAIVDEGQLVDANGKISAAQSAAEMSGRGLGGLLVQAVSAPVALLCNALGHVASAVSLGRIRLAGADRQPAALRPSGHRSALREAAQGVVVAIRHRYVRPLLGEAATFNLFNEVFVLGLLLYAVQVARLGPVAIGAVFTAGGIGSFVGAWFGARLTGRFGYGRVLLCTLAVGNGAPLGALLANRAGAGLLPLLGAVFAVMGVGIGIANVHAVSLRQTATPERLRGRVNAAYRLISWGCVPVGAALGGVVATQAGPFAAMSIGAVGVSLATLWVVFSRVPALAAIHDAAAPLTGS</sequence>
<dbReference type="GO" id="GO:0022857">
    <property type="term" value="F:transmembrane transporter activity"/>
    <property type="evidence" value="ECO:0007669"/>
    <property type="project" value="InterPro"/>
</dbReference>
<keyword evidence="3 6" id="KW-0812">Transmembrane</keyword>
<dbReference type="InterPro" id="IPR011701">
    <property type="entry name" value="MFS"/>
</dbReference>
<feature type="transmembrane region" description="Helical" evidence="6">
    <location>
        <begin position="267"/>
        <end position="290"/>
    </location>
</feature>
<dbReference type="Pfam" id="PF07690">
    <property type="entry name" value="MFS_1"/>
    <property type="match status" value="1"/>
</dbReference>
<dbReference type="EMBL" id="FMDM01000016">
    <property type="protein sequence ID" value="SCG76428.1"/>
    <property type="molecule type" value="Genomic_DNA"/>
</dbReference>
<evidence type="ECO:0000256" key="1">
    <source>
        <dbReference type="ARBA" id="ARBA00004651"/>
    </source>
</evidence>
<proteinExistence type="predicted"/>
<feature type="transmembrane region" description="Helical" evidence="6">
    <location>
        <begin position="93"/>
        <end position="110"/>
    </location>
</feature>
<keyword evidence="5 6" id="KW-0472">Membrane</keyword>
<feature type="transmembrane region" description="Helical" evidence="6">
    <location>
        <begin position="116"/>
        <end position="138"/>
    </location>
</feature>
<evidence type="ECO:0000313" key="7">
    <source>
        <dbReference type="EMBL" id="SCG76428.1"/>
    </source>
</evidence>
<dbReference type="GO" id="GO:0005886">
    <property type="term" value="C:plasma membrane"/>
    <property type="evidence" value="ECO:0007669"/>
    <property type="project" value="UniProtKB-SubCell"/>
</dbReference>
<organism evidence="7 8">
    <name type="scientific">Micromonospora humi</name>
    <dbReference type="NCBI Taxonomy" id="745366"/>
    <lineage>
        <taxon>Bacteria</taxon>
        <taxon>Bacillati</taxon>
        <taxon>Actinomycetota</taxon>
        <taxon>Actinomycetes</taxon>
        <taxon>Micromonosporales</taxon>
        <taxon>Micromonosporaceae</taxon>
        <taxon>Micromonospora</taxon>
    </lineage>
</organism>
<dbReference type="AlphaFoldDB" id="A0A1C5K109"/>